<evidence type="ECO:0000313" key="2">
    <source>
        <dbReference type="Proteomes" id="UP000009374"/>
    </source>
</evidence>
<sequence length="149" mass="17547">MTPDLLLRKILADACLNRLPLLGIRENELAIFSAWERKRPAKMRANLSRKENRSGQLLGPRGYWAWRKQEYGCWYRPHRLDEVVVEGMYPGLYPDYVTVLSSGPFGGLYLVYRNVEFLSLEKESPFRDKEEMYRWVEQFLKFGKGTGNH</sequence>
<proteinExistence type="predicted"/>
<dbReference type="AlphaFoldDB" id="C6HTY7"/>
<name>C6HTY7_9BACT</name>
<keyword evidence="2" id="KW-1185">Reference proteome</keyword>
<protein>
    <submittedName>
        <fullName evidence="1">Uncharacterized protein</fullName>
    </submittedName>
</protein>
<gene>
    <name evidence="1" type="ORF">UBAL3_44810052</name>
</gene>
<organism evidence="1 2">
    <name type="scientific">Leptospirillum ferrodiazotrophum</name>
    <dbReference type="NCBI Taxonomy" id="412449"/>
    <lineage>
        <taxon>Bacteria</taxon>
        <taxon>Pseudomonadati</taxon>
        <taxon>Nitrospirota</taxon>
        <taxon>Nitrospiria</taxon>
        <taxon>Nitrospirales</taxon>
        <taxon>Nitrospiraceae</taxon>
        <taxon>Leptospirillum</taxon>
    </lineage>
</organism>
<evidence type="ECO:0000313" key="1">
    <source>
        <dbReference type="EMBL" id="EES53915.1"/>
    </source>
</evidence>
<dbReference type="EMBL" id="GG693852">
    <property type="protein sequence ID" value="EES53915.1"/>
    <property type="molecule type" value="Genomic_DNA"/>
</dbReference>
<accession>C6HTY7</accession>
<dbReference type="Proteomes" id="UP000009374">
    <property type="component" value="Unassembled WGS sequence"/>
</dbReference>
<reference evidence="1 2" key="1">
    <citation type="journal article" date="2009" name="Appl. Environ. Microbiol.">
        <title>Community genomic and proteomic analyses of chemoautotrophic iron-oxidizing "Leptospirillum rubarum" (Group II) and "Leptospirillum ferrodiazotrophum" (Group III) bacteria in acid mine drainage biofilms.</title>
        <authorList>
            <person name="Goltsman D.S."/>
            <person name="Denef V.J."/>
            <person name="Singer S.W."/>
            <person name="VerBerkmoes N.C."/>
            <person name="Lefsrud M."/>
            <person name="Mueller R.S."/>
            <person name="Dick G.J."/>
            <person name="Sun C.L."/>
            <person name="Wheeler K.E."/>
            <person name="Zemla A."/>
            <person name="Baker B.J."/>
            <person name="Hauser L."/>
            <person name="Land M."/>
            <person name="Shah M.B."/>
            <person name="Thelen M.P."/>
            <person name="Hettich R.L."/>
            <person name="Banfield J.F."/>
        </authorList>
    </citation>
    <scope>NUCLEOTIDE SEQUENCE [LARGE SCALE GENOMIC DNA]</scope>
</reference>